<organism evidence="6 7">
    <name type="scientific">Corynebacterium ammoniagenes DSM 20306</name>
    <dbReference type="NCBI Taxonomy" id="649754"/>
    <lineage>
        <taxon>Bacteria</taxon>
        <taxon>Bacillati</taxon>
        <taxon>Actinomycetota</taxon>
        <taxon>Actinomycetes</taxon>
        <taxon>Mycobacteriales</taxon>
        <taxon>Corynebacteriaceae</taxon>
        <taxon>Corynebacterium</taxon>
    </lineage>
</organism>
<dbReference type="Pfam" id="PF01614">
    <property type="entry name" value="IclR_C"/>
    <property type="match status" value="1"/>
</dbReference>
<dbReference type="InterPro" id="IPR029016">
    <property type="entry name" value="GAF-like_dom_sf"/>
</dbReference>
<keyword evidence="7" id="KW-1185">Reference proteome</keyword>
<dbReference type="PROSITE" id="PS51078">
    <property type="entry name" value="ICLR_ED"/>
    <property type="match status" value="1"/>
</dbReference>
<feature type="domain" description="HTH iclR-type" evidence="4">
    <location>
        <begin position="23"/>
        <end position="83"/>
    </location>
</feature>
<dbReference type="PANTHER" id="PTHR30136:SF35">
    <property type="entry name" value="HTH-TYPE TRANSCRIPTIONAL REGULATOR RV1719"/>
    <property type="match status" value="1"/>
</dbReference>
<dbReference type="InterPro" id="IPR036390">
    <property type="entry name" value="WH_DNA-bd_sf"/>
</dbReference>
<keyword evidence="2" id="KW-0238">DNA-binding</keyword>
<evidence type="ECO:0000256" key="2">
    <source>
        <dbReference type="ARBA" id="ARBA00023125"/>
    </source>
</evidence>
<gene>
    <name evidence="6" type="ORF">HMPREF0281_02312</name>
</gene>
<keyword evidence="1" id="KW-0805">Transcription regulation</keyword>
<dbReference type="Proteomes" id="UP000006015">
    <property type="component" value="Unassembled WGS sequence"/>
</dbReference>
<dbReference type="PROSITE" id="PS51077">
    <property type="entry name" value="HTH_ICLR"/>
    <property type="match status" value="1"/>
</dbReference>
<evidence type="ECO:0000256" key="3">
    <source>
        <dbReference type="ARBA" id="ARBA00023163"/>
    </source>
</evidence>
<reference evidence="6 7" key="1">
    <citation type="submission" date="2010-04" db="EMBL/GenBank/DDBJ databases">
        <authorList>
            <person name="Weinstock G."/>
            <person name="Sodergren E."/>
            <person name="Clifton S."/>
            <person name="Fulton L."/>
            <person name="Fulton B."/>
            <person name="Courtney L."/>
            <person name="Fronick C."/>
            <person name="Harrison M."/>
            <person name="Strong C."/>
            <person name="Farmer C."/>
            <person name="Delahaunty K."/>
            <person name="Markovic C."/>
            <person name="Hall O."/>
            <person name="Minx P."/>
            <person name="Tomlinson C."/>
            <person name="Mitreva M."/>
            <person name="Hou S."/>
            <person name="Wollam A."/>
            <person name="Pepin K.H."/>
            <person name="Johnson M."/>
            <person name="Bhonagiri V."/>
            <person name="Zhang X."/>
            <person name="Suruliraj S."/>
            <person name="Warren W."/>
            <person name="Chinwalla A."/>
            <person name="Mardis E.R."/>
            <person name="Wilson R.K."/>
        </authorList>
    </citation>
    <scope>NUCLEOTIDE SEQUENCE [LARGE SCALE GENOMIC DNA]</scope>
    <source>
        <strain evidence="6 7">DSM 20306</strain>
    </source>
</reference>
<proteinExistence type="predicted"/>
<name>A0ABN0AC54_CORAM</name>
<keyword evidence="3" id="KW-0804">Transcription</keyword>
<accession>A0ABN0AC54</accession>
<dbReference type="EMBL" id="ADNS01000031">
    <property type="protein sequence ID" value="EFG80220.1"/>
    <property type="molecule type" value="Genomic_DNA"/>
</dbReference>
<sequence>MWNILKARVAAKRGKKLAENNQGRTLERAFDVIECVSSSSDPLTLTQISKATGLHIATTKRILGTLERRLYLKQAPNGYTLGPQVLPHAHAFLLQDRLALISPPILRDLTAVTSLTSSVFVPSGDQRILISRVEAPNALGYEFPIGQVLSLTLGGGKVLLAHKPAEEQERIIEAADSTPLADQKVQTPETLRADIEQILDTGIFVSASERSHGTVSLTAPIRNGDDTVIASINITGHDGLTNAEDILKHQANVLQAARRISSQMS</sequence>
<dbReference type="PANTHER" id="PTHR30136">
    <property type="entry name" value="HELIX-TURN-HELIX TRANSCRIPTIONAL REGULATOR, ICLR FAMILY"/>
    <property type="match status" value="1"/>
</dbReference>
<evidence type="ECO:0000313" key="7">
    <source>
        <dbReference type="Proteomes" id="UP000006015"/>
    </source>
</evidence>
<evidence type="ECO:0000256" key="1">
    <source>
        <dbReference type="ARBA" id="ARBA00023015"/>
    </source>
</evidence>
<evidence type="ECO:0000259" key="5">
    <source>
        <dbReference type="PROSITE" id="PS51078"/>
    </source>
</evidence>
<dbReference type="InterPro" id="IPR005471">
    <property type="entry name" value="Tscrpt_reg_IclR_N"/>
</dbReference>
<evidence type="ECO:0000313" key="6">
    <source>
        <dbReference type="EMBL" id="EFG80220.1"/>
    </source>
</evidence>
<dbReference type="Gene3D" id="3.30.450.40">
    <property type="match status" value="1"/>
</dbReference>
<dbReference type="InterPro" id="IPR050707">
    <property type="entry name" value="HTH_MetabolicPath_Reg"/>
</dbReference>
<dbReference type="Pfam" id="PF09339">
    <property type="entry name" value="HTH_IclR"/>
    <property type="match status" value="1"/>
</dbReference>
<dbReference type="InterPro" id="IPR036388">
    <property type="entry name" value="WH-like_DNA-bd_sf"/>
</dbReference>
<protein>
    <submittedName>
        <fullName evidence="6">IclR helix-turn-helix domain protein</fullName>
    </submittedName>
</protein>
<feature type="domain" description="IclR-ED" evidence="5">
    <location>
        <begin position="84"/>
        <end position="265"/>
    </location>
</feature>
<dbReference type="SMART" id="SM00346">
    <property type="entry name" value="HTH_ICLR"/>
    <property type="match status" value="1"/>
</dbReference>
<dbReference type="InterPro" id="IPR014757">
    <property type="entry name" value="Tscrpt_reg_IclR_C"/>
</dbReference>
<comment type="caution">
    <text evidence="6">The sequence shown here is derived from an EMBL/GenBank/DDBJ whole genome shotgun (WGS) entry which is preliminary data.</text>
</comment>
<dbReference type="Gene3D" id="1.10.10.10">
    <property type="entry name" value="Winged helix-like DNA-binding domain superfamily/Winged helix DNA-binding domain"/>
    <property type="match status" value="1"/>
</dbReference>
<evidence type="ECO:0000259" key="4">
    <source>
        <dbReference type="PROSITE" id="PS51077"/>
    </source>
</evidence>
<dbReference type="SUPFAM" id="SSF55781">
    <property type="entry name" value="GAF domain-like"/>
    <property type="match status" value="1"/>
</dbReference>
<dbReference type="SUPFAM" id="SSF46785">
    <property type="entry name" value="Winged helix' DNA-binding domain"/>
    <property type="match status" value="1"/>
</dbReference>